<dbReference type="InterPro" id="IPR050248">
    <property type="entry name" value="Polysacc_deacetylase_ArnD"/>
</dbReference>
<dbReference type="SUPFAM" id="SSF88713">
    <property type="entry name" value="Glycoside hydrolase/deacetylase"/>
    <property type="match status" value="1"/>
</dbReference>
<comment type="function">
    <text evidence="1">Is involved in generating a small heat-stable compound (Nod), an acylated oligomer of N-acetylglucosamine, that stimulates mitosis in various plant protoplasts.</text>
</comment>
<dbReference type="AlphaFoldDB" id="A0A845BAC1"/>
<name>A0A845BAC1_9PROT</name>
<evidence type="ECO:0000256" key="1">
    <source>
        <dbReference type="ARBA" id="ARBA00003236"/>
    </source>
</evidence>
<evidence type="ECO:0000313" key="6">
    <source>
        <dbReference type="EMBL" id="MXP63110.1"/>
    </source>
</evidence>
<sequence>MLRGLAKRMSPGMSRFRLFSAHWRPVLRRQPHGVTDVALTFDDGPSPVTTVAVLEMLARANAKATFFLTGTRVLAYPELVRAIIDEGHAVYGHGWEHVHLEEAGPAAALEAMQRVEGLLAQFRPTPSLYLIRLPYNDGFRRAWMHEAMARFHPNACFAWWTISTQDYRLADGCATLEQLEARCKALGERMRQIRHLPGSIVLLHEDPFGAPGALAPRVSELMLPHVLSAIAARGAKCGLVQPEASAMRNRWFFAPLRGDQMI</sequence>
<keyword evidence="7" id="KW-1185">Reference proteome</keyword>
<organism evidence="6 7">
    <name type="scientific">Teichococcus coralli</name>
    <dbReference type="NCBI Taxonomy" id="2545983"/>
    <lineage>
        <taxon>Bacteria</taxon>
        <taxon>Pseudomonadati</taxon>
        <taxon>Pseudomonadota</taxon>
        <taxon>Alphaproteobacteria</taxon>
        <taxon>Acetobacterales</taxon>
        <taxon>Roseomonadaceae</taxon>
        <taxon>Roseomonas</taxon>
    </lineage>
</organism>
<dbReference type="OrthoDB" id="9784220at2"/>
<dbReference type="RefSeq" id="WP_160936218.1">
    <property type="nucleotide sequence ID" value="NZ_SNVJ01000004.1"/>
</dbReference>
<dbReference type="InterPro" id="IPR011330">
    <property type="entry name" value="Glyco_hydro/deAcase_b/a-brl"/>
</dbReference>
<proteinExistence type="inferred from homology"/>
<accession>A0A845BAC1</accession>
<reference evidence="6 7" key="1">
    <citation type="submission" date="2019-03" db="EMBL/GenBank/DDBJ databases">
        <title>Roseomonas sp. a novel Roseomonas species isolated from Sea whip Gorgonian.</title>
        <authorList>
            <person name="Li F."/>
            <person name="Pan X."/>
            <person name="Huang S."/>
            <person name="Li Z."/>
            <person name="Meng B."/>
        </authorList>
    </citation>
    <scope>NUCLEOTIDE SEQUENCE [LARGE SCALE GENOMIC DNA]</scope>
    <source>
        <strain evidence="6 7">M0104</strain>
    </source>
</reference>
<comment type="similarity">
    <text evidence="2">Belongs to the polysaccharide deacetylase family.</text>
</comment>
<dbReference type="PROSITE" id="PS51677">
    <property type="entry name" value="NODB"/>
    <property type="match status" value="1"/>
</dbReference>
<evidence type="ECO:0000256" key="4">
    <source>
        <dbReference type="ARBA" id="ARBA00032976"/>
    </source>
</evidence>
<evidence type="ECO:0000313" key="7">
    <source>
        <dbReference type="Proteomes" id="UP000460715"/>
    </source>
</evidence>
<dbReference type="GO" id="GO:0016810">
    <property type="term" value="F:hydrolase activity, acting on carbon-nitrogen (but not peptide) bonds"/>
    <property type="evidence" value="ECO:0007669"/>
    <property type="project" value="InterPro"/>
</dbReference>
<evidence type="ECO:0000259" key="5">
    <source>
        <dbReference type="PROSITE" id="PS51677"/>
    </source>
</evidence>
<dbReference type="EMBL" id="SNVJ01000004">
    <property type="protein sequence ID" value="MXP63110.1"/>
    <property type="molecule type" value="Genomic_DNA"/>
</dbReference>
<dbReference type="Pfam" id="PF01522">
    <property type="entry name" value="Polysacc_deac_1"/>
    <property type="match status" value="1"/>
</dbReference>
<feature type="domain" description="NodB homology" evidence="5">
    <location>
        <begin position="35"/>
        <end position="238"/>
    </location>
</feature>
<comment type="caution">
    <text evidence="6">The sequence shown here is derived from an EMBL/GenBank/DDBJ whole genome shotgun (WGS) entry which is preliminary data.</text>
</comment>
<dbReference type="GO" id="GO:0005975">
    <property type="term" value="P:carbohydrate metabolic process"/>
    <property type="evidence" value="ECO:0007669"/>
    <property type="project" value="InterPro"/>
</dbReference>
<evidence type="ECO:0000256" key="2">
    <source>
        <dbReference type="ARBA" id="ARBA00010973"/>
    </source>
</evidence>
<protein>
    <recommendedName>
        <fullName evidence="3">Chitooligosaccharide deacetylase</fullName>
    </recommendedName>
    <alternativeName>
        <fullName evidence="4">Nodulation protein B</fullName>
    </alternativeName>
</protein>
<dbReference type="InterPro" id="IPR002509">
    <property type="entry name" value="NODB_dom"/>
</dbReference>
<dbReference type="PANTHER" id="PTHR10587">
    <property type="entry name" value="GLYCOSYL TRANSFERASE-RELATED"/>
    <property type="match status" value="1"/>
</dbReference>
<dbReference type="Proteomes" id="UP000460715">
    <property type="component" value="Unassembled WGS sequence"/>
</dbReference>
<dbReference type="CDD" id="cd10917">
    <property type="entry name" value="CE4_NodB_like_6s_7s"/>
    <property type="match status" value="1"/>
</dbReference>
<gene>
    <name evidence="6" type="ORF">E0493_07050</name>
</gene>
<dbReference type="Gene3D" id="3.20.20.370">
    <property type="entry name" value="Glycoside hydrolase/deacetylase"/>
    <property type="match status" value="1"/>
</dbReference>
<evidence type="ECO:0000256" key="3">
    <source>
        <dbReference type="ARBA" id="ARBA00020071"/>
    </source>
</evidence>